<name>A0A816KG79_BRANA</name>
<evidence type="ECO:0000256" key="1">
    <source>
        <dbReference type="SAM" id="Phobius"/>
    </source>
</evidence>
<dbReference type="Proteomes" id="UP001295469">
    <property type="component" value="Chromosome C02"/>
</dbReference>
<gene>
    <name evidence="2" type="ORF">DARMORV10_C02P60590.1</name>
</gene>
<keyword evidence="1" id="KW-0472">Membrane</keyword>
<keyword evidence="1" id="KW-0812">Transmembrane</keyword>
<reference evidence="2" key="1">
    <citation type="submission" date="2021-01" db="EMBL/GenBank/DDBJ databases">
        <authorList>
            <consortium name="Genoscope - CEA"/>
            <person name="William W."/>
        </authorList>
    </citation>
    <scope>NUCLEOTIDE SEQUENCE</scope>
</reference>
<feature type="transmembrane region" description="Helical" evidence="1">
    <location>
        <begin position="26"/>
        <end position="46"/>
    </location>
</feature>
<sequence>MSSNNAIFPSKLNYILMSMHIDSVTLINILYLVVFCRLLLFFMYMVDSMHGRMKYSFTPPKFNELYIGWVASYNTSHI</sequence>
<dbReference type="AlphaFoldDB" id="A0A816KG79"/>
<organism evidence="2">
    <name type="scientific">Brassica napus</name>
    <name type="common">Rape</name>
    <dbReference type="NCBI Taxonomy" id="3708"/>
    <lineage>
        <taxon>Eukaryota</taxon>
        <taxon>Viridiplantae</taxon>
        <taxon>Streptophyta</taxon>
        <taxon>Embryophyta</taxon>
        <taxon>Tracheophyta</taxon>
        <taxon>Spermatophyta</taxon>
        <taxon>Magnoliopsida</taxon>
        <taxon>eudicotyledons</taxon>
        <taxon>Gunneridae</taxon>
        <taxon>Pentapetalae</taxon>
        <taxon>rosids</taxon>
        <taxon>malvids</taxon>
        <taxon>Brassicales</taxon>
        <taxon>Brassicaceae</taxon>
        <taxon>Brassiceae</taxon>
        <taxon>Brassica</taxon>
    </lineage>
</organism>
<accession>A0A816KG79</accession>
<proteinExistence type="predicted"/>
<protein>
    <submittedName>
        <fullName evidence="2">(rape) hypothetical protein</fullName>
    </submittedName>
</protein>
<evidence type="ECO:0000313" key="2">
    <source>
        <dbReference type="EMBL" id="CAF1921168.1"/>
    </source>
</evidence>
<dbReference type="EMBL" id="HG994366">
    <property type="protein sequence ID" value="CAF1921168.1"/>
    <property type="molecule type" value="Genomic_DNA"/>
</dbReference>
<keyword evidence="1" id="KW-1133">Transmembrane helix</keyword>